<dbReference type="Pfam" id="PF16473">
    <property type="entry name" value="Rv2179c-like"/>
    <property type="match status" value="1"/>
</dbReference>
<dbReference type="InterPro" id="IPR012337">
    <property type="entry name" value="RNaseH-like_sf"/>
</dbReference>
<dbReference type="Proteomes" id="UP000246316">
    <property type="component" value="Segment"/>
</dbReference>
<feature type="domain" description="3'-5' exoribonuclease Rv2179c-like" evidence="1">
    <location>
        <begin position="7"/>
        <end position="197"/>
    </location>
</feature>
<name>A0A2S1GM46_9CAUD</name>
<dbReference type="RefSeq" id="YP_010094957.1">
    <property type="nucleotide sequence ID" value="NC_055743.1"/>
</dbReference>
<dbReference type="GO" id="GO:0003676">
    <property type="term" value="F:nucleic acid binding"/>
    <property type="evidence" value="ECO:0007669"/>
    <property type="project" value="InterPro"/>
</dbReference>
<keyword evidence="2" id="KW-0378">Hydrolase</keyword>
<organism evidence="2 3">
    <name type="scientific">Erwinia phage Cronus</name>
    <dbReference type="NCBI Taxonomy" id="2163633"/>
    <lineage>
        <taxon>Viruses</taxon>
        <taxon>Duplodnaviria</taxon>
        <taxon>Heunggongvirae</taxon>
        <taxon>Uroviricota</taxon>
        <taxon>Caudoviricetes</taxon>
        <taxon>Pantevenvirales</taxon>
        <taxon>Straboviridae</taxon>
        <taxon>Tevenvirinae</taxon>
        <taxon>Risoevirus</taxon>
        <taxon>Risoevirus cronus</taxon>
        <taxon>Roskildevirus cronus</taxon>
    </lineage>
</organism>
<keyword evidence="2" id="KW-0269">Exonuclease</keyword>
<keyword evidence="2" id="KW-0540">Nuclease</keyword>
<evidence type="ECO:0000313" key="2">
    <source>
        <dbReference type="EMBL" id="AWD90449.1"/>
    </source>
</evidence>
<reference evidence="2" key="1">
    <citation type="submission" date="2018-03" db="EMBL/GenBank/DDBJ databases">
        <title>Phage therapy in agriculture - a green tech approach to combat plant pathogenic bacteria.</title>
        <authorList>
            <person name="Carstens A.B."/>
            <person name="Djurhuus A.M."/>
            <person name="Hansen L.H."/>
        </authorList>
    </citation>
    <scope>NUCLEOTIDE SEQUENCE [LARGE SCALE GENOMIC DNA]</scope>
</reference>
<dbReference type="GeneID" id="65112591"/>
<dbReference type="KEGG" id="vg:65112591"/>
<evidence type="ECO:0000259" key="1">
    <source>
        <dbReference type="Pfam" id="PF16473"/>
    </source>
</evidence>
<protein>
    <submittedName>
        <fullName evidence="2">Exonuclease</fullName>
    </submittedName>
</protein>
<dbReference type="Gene3D" id="3.30.420.10">
    <property type="entry name" value="Ribonuclease H-like superfamily/Ribonuclease H"/>
    <property type="match status" value="1"/>
</dbReference>
<proteinExistence type="predicted"/>
<dbReference type="InterPro" id="IPR033390">
    <property type="entry name" value="Rv2179c-like"/>
</dbReference>
<sequence>MVIMRDFIIDFETFGNQSSAAVIDLSVVCFNPDPNVVETLDELISRGKRWKFDLRSQKGVRVFNTSTMEWWKKQSAEARLNLKPSDSDVTVVEGVKDFLSFLKENDVKEWDSFGWCRGQSFDFPILVDCISQIQRESGVEERDIDTFRSEPCKFWNQRDIRTAIEALSLTRGLTTTPLRQGVLKGFIAHDSLHDCAKDILMLKYAQRYALGLDEVPEEDDIDPLSLPKGRQ</sequence>
<dbReference type="SUPFAM" id="SSF53098">
    <property type="entry name" value="Ribonuclease H-like"/>
    <property type="match status" value="1"/>
</dbReference>
<dbReference type="EMBL" id="MH059636">
    <property type="protein sequence ID" value="AWD90449.1"/>
    <property type="molecule type" value="Genomic_DNA"/>
</dbReference>
<keyword evidence="3" id="KW-1185">Reference proteome</keyword>
<dbReference type="InterPro" id="IPR036397">
    <property type="entry name" value="RNaseH_sf"/>
</dbReference>
<evidence type="ECO:0000313" key="3">
    <source>
        <dbReference type="Proteomes" id="UP000246316"/>
    </source>
</evidence>
<dbReference type="GO" id="GO:0004527">
    <property type="term" value="F:exonuclease activity"/>
    <property type="evidence" value="ECO:0007669"/>
    <property type="project" value="UniProtKB-KW"/>
</dbReference>
<accession>A0A2S1GM46</accession>